<organism evidence="6 7">
    <name type="scientific">Phenylobacterium montanum</name>
    <dbReference type="NCBI Taxonomy" id="2823693"/>
    <lineage>
        <taxon>Bacteria</taxon>
        <taxon>Pseudomonadati</taxon>
        <taxon>Pseudomonadota</taxon>
        <taxon>Alphaproteobacteria</taxon>
        <taxon>Caulobacterales</taxon>
        <taxon>Caulobacteraceae</taxon>
        <taxon>Phenylobacterium</taxon>
    </lineage>
</organism>
<dbReference type="InterPro" id="IPR002372">
    <property type="entry name" value="PQQ_rpt_dom"/>
</dbReference>
<keyword evidence="7" id="KW-1185">Reference proteome</keyword>
<keyword evidence="3" id="KW-0560">Oxidoreductase</keyword>
<protein>
    <submittedName>
        <fullName evidence="6">PQQ-binding-like beta-propeller repeat protein</fullName>
    </submittedName>
</protein>
<dbReference type="EMBL" id="CP073078">
    <property type="protein sequence ID" value="QUD87899.1"/>
    <property type="molecule type" value="Genomic_DNA"/>
</dbReference>
<dbReference type="PANTHER" id="PTHR32303:SF10">
    <property type="entry name" value="OUTER MEMBRANE PROTEIN ASSEMBLY FACTOR BAMB"/>
    <property type="match status" value="1"/>
</dbReference>
<dbReference type="Pfam" id="PF01011">
    <property type="entry name" value="PQQ"/>
    <property type="match status" value="2"/>
</dbReference>
<dbReference type="InterPro" id="IPR011047">
    <property type="entry name" value="Quinoprotein_ADH-like_sf"/>
</dbReference>
<sequence length="600" mass="63612">MKAVAILGGVAALTLLGAGVAYANWDSAVPLVAMGINYVRYLSAPAGTLTTELASGPQGAMPVLSKAPKATLLAPDQTPGATADDWPSYNKTLTSNRFATLDQINTSNVRSLRVLCTYDTGQYTGFTSGLLEVDGALIAVTEYDIFSIDPSNCRQNWRTHEHYKPASPQGVNRGAAYMDGRLFRGTQDGRVLAYDFHTGQRLWATTIADPTKGESAPAAPIAWNGLVFIGNAGGDVKGVKGRMYALDAKTGKIVWEFYLVPKSPGDLERGPEAATPLDASTWQNAASAPITGGATWTSYTLDPTTGLLYVPGGNPAPDFATGPRKGPNLYSGSVVVLDARTGTYKGHVKIVPVDWHDWDVSSAPALIQAASGRKILSVAPKDGHLYGFDLATNALLYRSPVTRVENPDETFSSQKAVHFCPGSVGGAEWNGPAYDPQTNLIVTGEVDWCTTVKLETPAQIQKTKAGTPWSGENSLNPFDTWGKQDPFGHWGGWLYANDADTGAWKWRVRTNYPIQSGVTPTAGGVVFFGDMGGNFYAVDASNGQKLWGQKIGGAVGGGVITYAANGAQKVAVATGLTEILWPTQITTAKVSILGLDARSQ</sequence>
<dbReference type="SMART" id="SM00564">
    <property type="entry name" value="PQQ"/>
    <property type="match status" value="3"/>
</dbReference>
<dbReference type="SUPFAM" id="SSF50998">
    <property type="entry name" value="Quinoprotein alcohol dehydrogenase-like"/>
    <property type="match status" value="1"/>
</dbReference>
<proteinExistence type="inferred from homology"/>
<comment type="similarity">
    <text evidence="2">Belongs to the bacterial PQQ dehydrogenase family.</text>
</comment>
<evidence type="ECO:0000256" key="2">
    <source>
        <dbReference type="ARBA" id="ARBA00008156"/>
    </source>
</evidence>
<evidence type="ECO:0000256" key="1">
    <source>
        <dbReference type="ARBA" id="ARBA00001931"/>
    </source>
</evidence>
<accession>A0A975IUV2</accession>
<feature type="signal peptide" evidence="4">
    <location>
        <begin position="1"/>
        <end position="23"/>
    </location>
</feature>
<gene>
    <name evidence="6" type="ORF">KCG34_23130</name>
</gene>
<dbReference type="RefSeq" id="WP_211937950.1">
    <property type="nucleotide sequence ID" value="NZ_CP073078.1"/>
</dbReference>
<dbReference type="GO" id="GO:0016491">
    <property type="term" value="F:oxidoreductase activity"/>
    <property type="evidence" value="ECO:0007669"/>
    <property type="project" value="UniProtKB-KW"/>
</dbReference>
<evidence type="ECO:0000256" key="4">
    <source>
        <dbReference type="SAM" id="SignalP"/>
    </source>
</evidence>
<evidence type="ECO:0000313" key="6">
    <source>
        <dbReference type="EMBL" id="QUD87899.1"/>
    </source>
</evidence>
<dbReference type="KEGG" id="caul:KCG34_23130"/>
<evidence type="ECO:0000313" key="7">
    <source>
        <dbReference type="Proteomes" id="UP000676409"/>
    </source>
</evidence>
<dbReference type="Proteomes" id="UP000676409">
    <property type="component" value="Chromosome"/>
</dbReference>
<reference evidence="6" key="1">
    <citation type="submission" date="2021-04" db="EMBL/GenBank/DDBJ databases">
        <title>The complete genome sequence of Caulobacter sp. S6.</title>
        <authorList>
            <person name="Tang Y."/>
            <person name="Ouyang W."/>
            <person name="Liu Q."/>
            <person name="Huang B."/>
            <person name="Guo Z."/>
            <person name="Lei P."/>
        </authorList>
    </citation>
    <scope>NUCLEOTIDE SEQUENCE</scope>
    <source>
        <strain evidence="6">S6</strain>
    </source>
</reference>
<evidence type="ECO:0000259" key="5">
    <source>
        <dbReference type="Pfam" id="PF01011"/>
    </source>
</evidence>
<keyword evidence="4" id="KW-0732">Signal</keyword>
<dbReference type="PANTHER" id="PTHR32303">
    <property type="entry name" value="QUINOPROTEIN ALCOHOL DEHYDROGENASE (CYTOCHROME C)"/>
    <property type="match status" value="1"/>
</dbReference>
<evidence type="ECO:0000256" key="3">
    <source>
        <dbReference type="ARBA" id="ARBA00023002"/>
    </source>
</evidence>
<feature type="domain" description="Pyrrolo-quinoline quinone repeat" evidence="5">
    <location>
        <begin position="413"/>
        <end position="570"/>
    </location>
</feature>
<feature type="chain" id="PRO_5037501743" evidence="4">
    <location>
        <begin position="24"/>
        <end position="600"/>
    </location>
</feature>
<name>A0A975IUV2_9CAUL</name>
<feature type="domain" description="Pyrrolo-quinoline quinone repeat" evidence="5">
    <location>
        <begin position="86"/>
        <end position="393"/>
    </location>
</feature>
<dbReference type="AlphaFoldDB" id="A0A975IUV2"/>
<dbReference type="InterPro" id="IPR018391">
    <property type="entry name" value="PQQ_b-propeller_rpt"/>
</dbReference>
<dbReference type="Gene3D" id="2.140.10.10">
    <property type="entry name" value="Quinoprotein alcohol dehydrogenase-like superfamily"/>
    <property type="match status" value="1"/>
</dbReference>
<comment type="cofactor">
    <cofactor evidence="1">
        <name>pyrroloquinoline quinone</name>
        <dbReference type="ChEBI" id="CHEBI:58442"/>
    </cofactor>
</comment>